<organism evidence="9 10">
    <name type="scientific">Cervus elaphus hippelaphus</name>
    <name type="common">European red deer</name>
    <dbReference type="NCBI Taxonomy" id="46360"/>
    <lineage>
        <taxon>Eukaryota</taxon>
        <taxon>Metazoa</taxon>
        <taxon>Chordata</taxon>
        <taxon>Craniata</taxon>
        <taxon>Vertebrata</taxon>
        <taxon>Euteleostomi</taxon>
        <taxon>Mammalia</taxon>
        <taxon>Eutheria</taxon>
        <taxon>Laurasiatheria</taxon>
        <taxon>Artiodactyla</taxon>
        <taxon>Ruminantia</taxon>
        <taxon>Pecora</taxon>
        <taxon>Cervidae</taxon>
        <taxon>Cervinae</taxon>
        <taxon>Cervus</taxon>
    </lineage>
</organism>
<dbReference type="PANTHER" id="PTHR14885:SF3">
    <property type="entry name" value="CILIA- AND FLAGELLA-ASSOCIATED PROTEIN 44"/>
    <property type="match status" value="1"/>
</dbReference>
<name>A0A212C329_CEREH</name>
<dbReference type="Proteomes" id="UP000242450">
    <property type="component" value="Chromosome 31"/>
</dbReference>
<dbReference type="PANTHER" id="PTHR14885">
    <property type="entry name" value="CILIA- AND FLAGELLA-ASSOCIATED PROTEIN 43-RELATED"/>
    <property type="match status" value="1"/>
</dbReference>
<evidence type="ECO:0000256" key="5">
    <source>
        <dbReference type="ARBA" id="ARBA00022737"/>
    </source>
</evidence>
<dbReference type="GO" id="GO:0005929">
    <property type="term" value="C:cilium"/>
    <property type="evidence" value="ECO:0007669"/>
    <property type="project" value="UniProtKB-SubCell"/>
</dbReference>
<evidence type="ECO:0000256" key="3">
    <source>
        <dbReference type="ARBA" id="ARBA00022490"/>
    </source>
</evidence>
<comment type="caution">
    <text evidence="9">The sequence shown here is derived from an EMBL/GenBank/DDBJ whole genome shotgun (WGS) entry which is preliminary data.</text>
</comment>
<keyword evidence="5" id="KW-0677">Repeat</keyword>
<evidence type="ECO:0000256" key="1">
    <source>
        <dbReference type="ARBA" id="ARBA00004138"/>
    </source>
</evidence>
<dbReference type="GO" id="GO:0005856">
    <property type="term" value="C:cytoskeleton"/>
    <property type="evidence" value="ECO:0007669"/>
    <property type="project" value="UniProtKB-SubCell"/>
</dbReference>
<keyword evidence="4" id="KW-0853">WD repeat</keyword>
<keyword evidence="10" id="KW-1185">Reference proteome</keyword>
<evidence type="ECO:0000256" key="8">
    <source>
        <dbReference type="ARBA" id="ARBA00023273"/>
    </source>
</evidence>
<gene>
    <name evidence="9" type="ORF">Celaphus_00019588</name>
</gene>
<evidence type="ECO:0000256" key="7">
    <source>
        <dbReference type="ARBA" id="ARBA00023212"/>
    </source>
</evidence>
<accession>A0A212C329</accession>
<dbReference type="AlphaFoldDB" id="A0A212C329"/>
<evidence type="ECO:0000256" key="2">
    <source>
        <dbReference type="ARBA" id="ARBA00004245"/>
    </source>
</evidence>
<comment type="subcellular location">
    <subcellularLocation>
        <location evidence="1">Cell projection</location>
        <location evidence="1">Cilium</location>
    </subcellularLocation>
    <subcellularLocation>
        <location evidence="2">Cytoplasm</location>
        <location evidence="2">Cytoskeleton</location>
    </subcellularLocation>
</comment>
<keyword evidence="7" id="KW-0206">Cytoskeleton</keyword>
<proteinExistence type="predicted"/>
<reference evidence="9 10" key="1">
    <citation type="journal article" date="2018" name="Mol. Genet. Genomics">
        <title>The red deer Cervus elaphus genome CerEla1.0: sequencing, annotating, genes, and chromosomes.</title>
        <authorList>
            <person name="Bana N.A."/>
            <person name="Nyiri A."/>
            <person name="Nagy J."/>
            <person name="Frank K."/>
            <person name="Nagy T."/>
            <person name="Steger V."/>
            <person name="Schiller M."/>
            <person name="Lakatos P."/>
            <person name="Sugar L."/>
            <person name="Horn P."/>
            <person name="Barta E."/>
            <person name="Orosz L."/>
        </authorList>
    </citation>
    <scope>NUCLEOTIDE SEQUENCE [LARGE SCALE GENOMIC DNA]</scope>
    <source>
        <strain evidence="9">Hungarian</strain>
    </source>
</reference>
<evidence type="ECO:0000256" key="6">
    <source>
        <dbReference type="ARBA" id="ARBA00023054"/>
    </source>
</evidence>
<dbReference type="OrthoDB" id="1935234at2759"/>
<evidence type="ECO:0000256" key="4">
    <source>
        <dbReference type="ARBA" id="ARBA00022574"/>
    </source>
</evidence>
<dbReference type="EMBL" id="MKHE01000031">
    <property type="protein sequence ID" value="OWK00418.1"/>
    <property type="molecule type" value="Genomic_DNA"/>
</dbReference>
<sequence>IWDFETIDTANVIDETGLLEIEPINELQVDKNVKLFSMIKMNEVGNNFWLAQTQDPECLFSFHSGAIEALAVSPVTYLMATTGLDCK</sequence>
<feature type="non-terminal residue" evidence="9">
    <location>
        <position position="1"/>
    </location>
</feature>
<keyword evidence="3" id="KW-0963">Cytoplasm</keyword>
<keyword evidence="8" id="KW-0966">Cell projection</keyword>
<protein>
    <submittedName>
        <fullName evidence="9">Uncharacterized protein</fullName>
    </submittedName>
</protein>
<evidence type="ECO:0000313" key="10">
    <source>
        <dbReference type="Proteomes" id="UP000242450"/>
    </source>
</evidence>
<evidence type="ECO:0000313" key="9">
    <source>
        <dbReference type="EMBL" id="OWK00418.1"/>
    </source>
</evidence>
<keyword evidence="6" id="KW-0175">Coiled coil</keyword>